<evidence type="ECO:0000313" key="2">
    <source>
        <dbReference type="Proteomes" id="UP000266673"/>
    </source>
</evidence>
<comment type="caution">
    <text evidence="1">The sequence shown here is derived from an EMBL/GenBank/DDBJ whole genome shotgun (WGS) entry which is preliminary data.</text>
</comment>
<dbReference type="Proteomes" id="UP000266673">
    <property type="component" value="Unassembled WGS sequence"/>
</dbReference>
<name>A0A397VX35_9GLOM</name>
<keyword evidence="2" id="KW-1185">Reference proteome</keyword>
<evidence type="ECO:0000313" key="1">
    <source>
        <dbReference type="EMBL" id="RIB26381.1"/>
    </source>
</evidence>
<organism evidence="1 2">
    <name type="scientific">Gigaspora rosea</name>
    <dbReference type="NCBI Taxonomy" id="44941"/>
    <lineage>
        <taxon>Eukaryota</taxon>
        <taxon>Fungi</taxon>
        <taxon>Fungi incertae sedis</taxon>
        <taxon>Mucoromycota</taxon>
        <taxon>Glomeromycotina</taxon>
        <taxon>Glomeromycetes</taxon>
        <taxon>Diversisporales</taxon>
        <taxon>Gigasporaceae</taxon>
        <taxon>Gigaspora</taxon>
    </lineage>
</organism>
<reference evidence="1 2" key="1">
    <citation type="submission" date="2018-06" db="EMBL/GenBank/DDBJ databases">
        <title>Comparative genomics reveals the genomic features of Rhizophagus irregularis, R. cerebriforme, R. diaphanum and Gigaspora rosea, and their symbiotic lifestyle signature.</title>
        <authorList>
            <person name="Morin E."/>
            <person name="San Clemente H."/>
            <person name="Chen E.C.H."/>
            <person name="De La Providencia I."/>
            <person name="Hainaut M."/>
            <person name="Kuo A."/>
            <person name="Kohler A."/>
            <person name="Murat C."/>
            <person name="Tang N."/>
            <person name="Roy S."/>
            <person name="Loubradou J."/>
            <person name="Henrissat B."/>
            <person name="Grigoriev I.V."/>
            <person name="Corradi N."/>
            <person name="Roux C."/>
            <person name="Martin F.M."/>
        </authorList>
    </citation>
    <scope>NUCLEOTIDE SEQUENCE [LARGE SCALE GENOMIC DNA]</scope>
    <source>
        <strain evidence="1 2">DAOM 194757</strain>
    </source>
</reference>
<dbReference type="EMBL" id="QKWP01000137">
    <property type="protein sequence ID" value="RIB26381.1"/>
    <property type="molecule type" value="Genomic_DNA"/>
</dbReference>
<sequence>MTTQISEEDIQKVEFIKTLLEIEPKNTKAPKMPAKCYTTREKHKSMIEFPADPTLIGNSHEKPRRVFGNTFVQKSETTKAWDAINRDMEKYPELANQLKTTPEEVYQMRKMHSLRDQLIYFGTEYENAFGNSMVKDPSHEKFEVTLKNLMNQFQALNIVQPRKTESVDSNLTSSKNASISNNPYLVNNSKKIKTETLS</sequence>
<gene>
    <name evidence="1" type="ORF">C2G38_2030247</name>
</gene>
<proteinExistence type="predicted"/>
<dbReference type="AlphaFoldDB" id="A0A397VX35"/>
<protein>
    <submittedName>
        <fullName evidence="1">Uncharacterized protein</fullName>
    </submittedName>
</protein>
<accession>A0A397VX35</accession>